<reference evidence="1 2" key="1">
    <citation type="submission" date="2014-11" db="EMBL/GenBank/DDBJ databases">
        <authorList>
            <person name="Wibberg Daniel"/>
        </authorList>
    </citation>
    <scope>NUCLEOTIDE SEQUENCE [LARGE SCALE GENOMIC DNA]</scope>
    <source>
        <strain evidence="1">Rhizoctonia solani AG1-IB 7/3/14</strain>
    </source>
</reference>
<dbReference type="EMBL" id="LN679100">
    <property type="protein sequence ID" value="CEL51716.1"/>
    <property type="molecule type" value="Genomic_DNA"/>
</dbReference>
<proteinExistence type="predicted"/>
<dbReference type="Proteomes" id="UP000059188">
    <property type="component" value="Unassembled WGS sequence"/>
</dbReference>
<organism evidence="1 2">
    <name type="scientific">Thanatephorus cucumeris (strain AG1-IB / isolate 7/3/14)</name>
    <name type="common">Lettuce bottom rot fungus</name>
    <name type="synonym">Rhizoctonia solani</name>
    <dbReference type="NCBI Taxonomy" id="1108050"/>
    <lineage>
        <taxon>Eukaryota</taxon>
        <taxon>Fungi</taxon>
        <taxon>Dikarya</taxon>
        <taxon>Basidiomycota</taxon>
        <taxon>Agaricomycotina</taxon>
        <taxon>Agaricomycetes</taxon>
        <taxon>Cantharellales</taxon>
        <taxon>Ceratobasidiaceae</taxon>
        <taxon>Rhizoctonia</taxon>
        <taxon>Rhizoctonia solani AG-1</taxon>
    </lineage>
</organism>
<protein>
    <submittedName>
        <fullName evidence="1">Uncharacterized protein</fullName>
    </submittedName>
</protein>
<name>A0A0B7F0Z0_THACB</name>
<sequence>MCYICHSCGAKPEYLNTKYNSFPATPLTPSIPAISDTLAFLHMKPAQRQKFVHPQHYGTKCTFSGHANKLVHEIIGYPSSTRSRTDNHVV</sequence>
<gene>
    <name evidence="1" type="ORF">RSOLAG1IB_00251</name>
</gene>
<evidence type="ECO:0000313" key="1">
    <source>
        <dbReference type="EMBL" id="CEL51716.1"/>
    </source>
</evidence>
<keyword evidence="2" id="KW-1185">Reference proteome</keyword>
<accession>A0A0B7F0Z0</accession>
<dbReference type="AlphaFoldDB" id="A0A0B7F0Z0"/>
<evidence type="ECO:0000313" key="2">
    <source>
        <dbReference type="Proteomes" id="UP000059188"/>
    </source>
</evidence>